<feature type="transmembrane region" description="Helical" evidence="5">
    <location>
        <begin position="219"/>
        <end position="241"/>
    </location>
</feature>
<evidence type="ECO:0000256" key="4">
    <source>
        <dbReference type="ARBA" id="ARBA00023136"/>
    </source>
</evidence>
<dbReference type="InterPro" id="IPR050186">
    <property type="entry name" value="TPT_transporter"/>
</dbReference>
<feature type="domain" description="Sugar phosphate transporter" evidence="6">
    <location>
        <begin position="8"/>
        <end position="277"/>
    </location>
</feature>
<dbReference type="AlphaFoldDB" id="A0AA38H690"/>
<feature type="transmembrane region" description="Helical" evidence="5">
    <location>
        <begin position="63"/>
        <end position="85"/>
    </location>
</feature>
<dbReference type="Pfam" id="PF03151">
    <property type="entry name" value="TPT"/>
    <property type="match status" value="1"/>
</dbReference>
<dbReference type="GeneID" id="77725005"/>
<keyword evidence="3 5" id="KW-1133">Transmembrane helix</keyword>
<dbReference type="Proteomes" id="UP001164286">
    <property type="component" value="Unassembled WGS sequence"/>
</dbReference>
<dbReference type="EMBL" id="JAKWFO010000008">
    <property type="protein sequence ID" value="KAI9633671.1"/>
    <property type="molecule type" value="Genomic_DNA"/>
</dbReference>
<dbReference type="GO" id="GO:0016020">
    <property type="term" value="C:membrane"/>
    <property type="evidence" value="ECO:0007669"/>
    <property type="project" value="UniProtKB-SubCell"/>
</dbReference>
<evidence type="ECO:0000313" key="8">
    <source>
        <dbReference type="Proteomes" id="UP001164286"/>
    </source>
</evidence>
<feature type="transmembrane region" description="Helical" evidence="5">
    <location>
        <begin position="275"/>
        <end position="293"/>
    </location>
</feature>
<accession>A0AA38H690</accession>
<organism evidence="7 8">
    <name type="scientific">Dioszegia hungarica</name>
    <dbReference type="NCBI Taxonomy" id="4972"/>
    <lineage>
        <taxon>Eukaryota</taxon>
        <taxon>Fungi</taxon>
        <taxon>Dikarya</taxon>
        <taxon>Basidiomycota</taxon>
        <taxon>Agaricomycotina</taxon>
        <taxon>Tremellomycetes</taxon>
        <taxon>Tremellales</taxon>
        <taxon>Bulleribasidiaceae</taxon>
        <taxon>Dioszegia</taxon>
    </lineage>
</organism>
<evidence type="ECO:0000256" key="3">
    <source>
        <dbReference type="ARBA" id="ARBA00022989"/>
    </source>
</evidence>
<keyword evidence="2 5" id="KW-0812">Transmembrane</keyword>
<gene>
    <name evidence="7" type="ORF">MKK02DRAFT_17531</name>
</gene>
<protein>
    <recommendedName>
        <fullName evidence="6">Sugar phosphate transporter domain-containing protein</fullName>
    </recommendedName>
</protein>
<evidence type="ECO:0000256" key="2">
    <source>
        <dbReference type="ARBA" id="ARBA00022692"/>
    </source>
</evidence>
<evidence type="ECO:0000313" key="7">
    <source>
        <dbReference type="EMBL" id="KAI9633671.1"/>
    </source>
</evidence>
<comment type="subcellular location">
    <subcellularLocation>
        <location evidence="1">Membrane</location>
        <topology evidence="1">Multi-pass membrane protein</topology>
    </subcellularLocation>
</comment>
<feature type="transmembrane region" description="Helical" evidence="5">
    <location>
        <begin position="178"/>
        <end position="199"/>
    </location>
</feature>
<dbReference type="PANTHER" id="PTHR11132">
    <property type="entry name" value="SOLUTE CARRIER FAMILY 35"/>
    <property type="match status" value="1"/>
</dbReference>
<name>A0AA38H690_9TREE</name>
<feature type="non-terminal residue" evidence="7">
    <location>
        <position position="326"/>
    </location>
</feature>
<comment type="caution">
    <text evidence="7">The sequence shown here is derived from an EMBL/GenBank/DDBJ whole genome shotgun (WGS) entry which is preliminary data.</text>
</comment>
<feature type="transmembrane region" description="Helical" evidence="5">
    <location>
        <begin position="5"/>
        <end position="22"/>
    </location>
</feature>
<proteinExistence type="predicted"/>
<evidence type="ECO:0000256" key="5">
    <source>
        <dbReference type="SAM" id="Phobius"/>
    </source>
</evidence>
<feature type="transmembrane region" description="Helical" evidence="5">
    <location>
        <begin position="28"/>
        <end position="51"/>
    </location>
</feature>
<dbReference type="InterPro" id="IPR004853">
    <property type="entry name" value="Sugar_P_trans_dom"/>
</dbReference>
<evidence type="ECO:0000259" key="6">
    <source>
        <dbReference type="Pfam" id="PF03151"/>
    </source>
</evidence>
<dbReference type="RefSeq" id="XP_052943448.1">
    <property type="nucleotide sequence ID" value="XM_053085804.1"/>
</dbReference>
<keyword evidence="8" id="KW-1185">Reference proteome</keyword>
<feature type="transmembrane region" description="Helical" evidence="5">
    <location>
        <begin position="146"/>
        <end position="166"/>
    </location>
</feature>
<feature type="transmembrane region" description="Helical" evidence="5">
    <location>
        <begin position="115"/>
        <end position="134"/>
    </location>
</feature>
<reference evidence="7" key="1">
    <citation type="journal article" date="2022" name="G3 (Bethesda)">
        <title>High quality genome of the basidiomycete yeast Dioszegia hungarica PDD-24b-2 isolated from cloud water.</title>
        <authorList>
            <person name="Jarrige D."/>
            <person name="Haridas S."/>
            <person name="Bleykasten-Grosshans C."/>
            <person name="Joly M."/>
            <person name="Nadalig T."/>
            <person name="Sancelme M."/>
            <person name="Vuilleumier S."/>
            <person name="Grigoriev I.V."/>
            <person name="Amato P."/>
            <person name="Bringel F."/>
        </authorList>
    </citation>
    <scope>NUCLEOTIDE SEQUENCE</scope>
    <source>
        <strain evidence="7">PDD-24b-2</strain>
    </source>
</reference>
<evidence type="ECO:0000256" key="1">
    <source>
        <dbReference type="ARBA" id="ARBA00004141"/>
    </source>
</evidence>
<keyword evidence="4 5" id="KW-0472">Membrane</keyword>
<sequence length="326" mass="35111">GVVSFYIVAAILMVTVNKWVLLTTSIPIFFLFVQLSIAVILLLLCQALKLITLPHWDPKTAKALLPLIGINVSGLIFNNLCLQYVDASFYQIARGLVLPITVSLAFALQQSPPSLRATACCVGVTAGFSVGVLFDSYSTRGAKATSIIGVIFGVLSSCTTALHSIVIKSSLPHVNNSAVQLAWYTNLLSTIAILPIFILMGEVQGVFDMLADPVELGRFAWGGAITGVVGFLICIAGFLSIKVTSPVTHMVSSAARGVVQTLLSVWFFGDLITGARATSIFLITLASMGYVWVKHSEQNPAPARKHVIFDQEREDQVPLTSRREEV</sequence>
<feature type="transmembrane region" description="Helical" evidence="5">
    <location>
        <begin position="91"/>
        <end position="108"/>
    </location>
</feature>